<gene>
    <name evidence="2" type="ORF">FRZ61_26700</name>
</gene>
<protein>
    <submittedName>
        <fullName evidence="2">Uncharacterized protein</fullName>
    </submittedName>
</protein>
<sequence length="102" mass="11075">MTGRHRRILVVLLAGLGLAALLAATGWWWLIFRQVIEYGYLTFGGAAACIVNKTDICELVMSLCGARHPFGVARYSPALFWLGLAILSASLIAGPSRSLSRR</sequence>
<dbReference type="EMBL" id="CP042582">
    <property type="protein sequence ID" value="QEX22738.1"/>
    <property type="molecule type" value="Genomic_DNA"/>
</dbReference>
<organism evidence="2 3">
    <name type="scientific">Hypericibacter adhaerens</name>
    <dbReference type="NCBI Taxonomy" id="2602016"/>
    <lineage>
        <taxon>Bacteria</taxon>
        <taxon>Pseudomonadati</taxon>
        <taxon>Pseudomonadota</taxon>
        <taxon>Alphaproteobacteria</taxon>
        <taxon>Rhodospirillales</taxon>
        <taxon>Dongiaceae</taxon>
        <taxon>Hypericibacter</taxon>
    </lineage>
</organism>
<reference evidence="2 3" key="1">
    <citation type="submission" date="2019-08" db="EMBL/GenBank/DDBJ databases">
        <title>Hyperibacter terrae gen. nov., sp. nov. and Hyperibacter viscosus sp. nov., two new members in the family Rhodospirillaceae isolated from the rhizosphere of Hypericum perforatum.</title>
        <authorList>
            <person name="Noviana Z."/>
        </authorList>
    </citation>
    <scope>NUCLEOTIDE SEQUENCE [LARGE SCALE GENOMIC DNA]</scope>
    <source>
        <strain evidence="2 3">R5959</strain>
    </source>
</reference>
<proteinExistence type="predicted"/>
<name>A0A5J6MYE7_9PROT</name>
<keyword evidence="1" id="KW-1133">Transmembrane helix</keyword>
<evidence type="ECO:0000256" key="1">
    <source>
        <dbReference type="SAM" id="Phobius"/>
    </source>
</evidence>
<dbReference type="AlphaFoldDB" id="A0A5J6MYE7"/>
<dbReference type="RefSeq" id="WP_151118193.1">
    <property type="nucleotide sequence ID" value="NZ_CP042582.1"/>
</dbReference>
<keyword evidence="3" id="KW-1185">Reference proteome</keyword>
<evidence type="ECO:0000313" key="2">
    <source>
        <dbReference type="EMBL" id="QEX22738.1"/>
    </source>
</evidence>
<dbReference type="OrthoDB" id="8101315at2"/>
<evidence type="ECO:0000313" key="3">
    <source>
        <dbReference type="Proteomes" id="UP000325797"/>
    </source>
</evidence>
<feature type="transmembrane region" description="Helical" evidence="1">
    <location>
        <begin position="78"/>
        <end position="96"/>
    </location>
</feature>
<dbReference type="Proteomes" id="UP000325797">
    <property type="component" value="Chromosome"/>
</dbReference>
<keyword evidence="1" id="KW-0812">Transmembrane</keyword>
<accession>A0A5J6MYE7</accession>
<keyword evidence="1" id="KW-0472">Membrane</keyword>
<dbReference type="KEGG" id="hadh:FRZ61_26700"/>